<evidence type="ECO:0000259" key="1">
    <source>
        <dbReference type="Pfam" id="PF01966"/>
    </source>
</evidence>
<name>R0CZT6_CAUVI</name>
<dbReference type="Proteomes" id="UP000013063">
    <property type="component" value="Unassembled WGS sequence"/>
</dbReference>
<feature type="domain" description="HD" evidence="1">
    <location>
        <begin position="34"/>
        <end position="104"/>
    </location>
</feature>
<keyword evidence="3" id="KW-1185">Reference proteome</keyword>
<dbReference type="AlphaFoldDB" id="R0CZT6"/>
<evidence type="ECO:0000313" key="2">
    <source>
        <dbReference type="EMBL" id="ENZ81740.1"/>
    </source>
</evidence>
<dbReference type="PANTHER" id="PTHR40202:SF1">
    <property type="entry name" value="HD DOMAIN-CONTAINING PROTEIN"/>
    <property type="match status" value="1"/>
</dbReference>
<keyword evidence="2" id="KW-0378">Hydrolase</keyword>
<dbReference type="Gene3D" id="1.10.3210.10">
    <property type="entry name" value="Hypothetical protein af1432"/>
    <property type="match status" value="1"/>
</dbReference>
<reference evidence="2 3" key="1">
    <citation type="journal article" date="2013" name="Genome Announc.">
        <title>Draft Genome Sequence for Caulobacter sp. Strain OR37, a Bacterium Tolerant to Heavy Metals.</title>
        <authorList>
            <person name="Utturkar S.M."/>
            <person name="Bollmann A."/>
            <person name="Brzoska R.M."/>
            <person name="Klingeman D.M."/>
            <person name="Epstein S.E."/>
            <person name="Palumbo A.V."/>
            <person name="Brown S.D."/>
        </authorList>
    </citation>
    <scope>NUCLEOTIDE SEQUENCE [LARGE SCALE GENOMIC DNA]</scope>
    <source>
        <strain evidence="2 3">OR37</strain>
    </source>
</reference>
<dbReference type="OrthoDB" id="823268at2"/>
<dbReference type="InterPro" id="IPR006674">
    <property type="entry name" value="HD_domain"/>
</dbReference>
<dbReference type="GO" id="GO:0016787">
    <property type="term" value="F:hydrolase activity"/>
    <property type="evidence" value="ECO:0007669"/>
    <property type="project" value="UniProtKB-KW"/>
</dbReference>
<dbReference type="EMBL" id="APMP01000013">
    <property type="protein sequence ID" value="ENZ81740.1"/>
    <property type="molecule type" value="Genomic_DNA"/>
</dbReference>
<sequence length="190" mass="20416">MTSSPSEALREEIRGLYLGLGERAYGLYEMTQLAHALQSAAHAEAQGLSSAMVMACLLHDVGHMVHDLGEAPAEAGIDDRHEELGADWVAERFPETVAAPIRLHVAAKRYLCSAAPGYLSTLSRDSLLSLVLQGGLMSADEQAAFLAQPHAEAAVALRRIDELAKDKHARPDPIEAFLDRHLTSALTQAA</sequence>
<dbReference type="eggNOG" id="COG4341">
    <property type="taxonomic scope" value="Bacteria"/>
</dbReference>
<proteinExistence type="predicted"/>
<gene>
    <name evidence="2" type="ORF">OR37_02337</name>
</gene>
<dbReference type="STRING" id="1292034.OR37_02337"/>
<dbReference type="PATRIC" id="fig|1292034.3.peg.2323"/>
<protein>
    <submittedName>
        <fullName evidence="2">Putative HD phosphohydrolase</fullName>
    </submittedName>
</protein>
<dbReference type="RefSeq" id="WP_004619896.1">
    <property type="nucleotide sequence ID" value="NZ_APMP01000013.1"/>
</dbReference>
<accession>R0CZT6</accession>
<dbReference type="InterPro" id="IPR052567">
    <property type="entry name" value="OP_Dioxygenase"/>
</dbReference>
<dbReference type="SUPFAM" id="SSF109604">
    <property type="entry name" value="HD-domain/PDEase-like"/>
    <property type="match status" value="1"/>
</dbReference>
<dbReference type="PANTHER" id="PTHR40202">
    <property type="match status" value="1"/>
</dbReference>
<dbReference type="Pfam" id="PF01966">
    <property type="entry name" value="HD"/>
    <property type="match status" value="1"/>
</dbReference>
<evidence type="ECO:0000313" key="3">
    <source>
        <dbReference type="Proteomes" id="UP000013063"/>
    </source>
</evidence>
<organism evidence="2 3">
    <name type="scientific">Caulobacter vibrioides OR37</name>
    <dbReference type="NCBI Taxonomy" id="1292034"/>
    <lineage>
        <taxon>Bacteria</taxon>
        <taxon>Pseudomonadati</taxon>
        <taxon>Pseudomonadota</taxon>
        <taxon>Alphaproteobacteria</taxon>
        <taxon>Caulobacterales</taxon>
        <taxon>Caulobacteraceae</taxon>
        <taxon>Caulobacter</taxon>
    </lineage>
</organism>
<comment type="caution">
    <text evidence="2">The sequence shown here is derived from an EMBL/GenBank/DDBJ whole genome shotgun (WGS) entry which is preliminary data.</text>
</comment>